<evidence type="ECO:0000256" key="2">
    <source>
        <dbReference type="ARBA" id="ARBA00008954"/>
    </source>
</evidence>
<dbReference type="GO" id="GO:0042802">
    <property type="term" value="F:identical protein binding"/>
    <property type="evidence" value="ECO:0007669"/>
    <property type="project" value="TreeGrafter"/>
</dbReference>
<gene>
    <name evidence="10" type="ORF">APZ16_04195</name>
</gene>
<comment type="cofactor">
    <cofactor evidence="1">
        <name>pyridoxal 5'-phosphate</name>
        <dbReference type="ChEBI" id="CHEBI:597326"/>
    </cofactor>
</comment>
<dbReference type="Proteomes" id="UP000074294">
    <property type="component" value="Unassembled WGS sequence"/>
</dbReference>
<evidence type="ECO:0000256" key="7">
    <source>
        <dbReference type="ARBA" id="ARBA00052899"/>
    </source>
</evidence>
<dbReference type="CDD" id="cd00610">
    <property type="entry name" value="OAT_like"/>
    <property type="match status" value="1"/>
</dbReference>
<comment type="catalytic activity">
    <reaction evidence="7">
        <text>L-ornithine + 2-oxoglutarate = L-glutamate 5-semialdehyde + L-glutamate</text>
        <dbReference type="Rhea" id="RHEA:25160"/>
        <dbReference type="ChEBI" id="CHEBI:16810"/>
        <dbReference type="ChEBI" id="CHEBI:29985"/>
        <dbReference type="ChEBI" id="CHEBI:46911"/>
        <dbReference type="ChEBI" id="CHEBI:58066"/>
        <dbReference type="EC" id="2.6.1.13"/>
    </reaction>
</comment>
<sequence>MSRPSWVKGGPRVIKKIPGPKAKELVARDERVMSPSYTRAEPIAAEEGWGCYVRDLDGNVLLDLSSGMFVLNYGYSHPRIIRAVVRQAKKLTHFAGTDFYYPAQVELAERLVRITPGDFPKRVYFGNSGAEAVEAAFKCARWHTRRPRMLAFTGAFHGRTFGAMSLSSTNVLHHRYFSPLVPGVTHLPYPYCYRCPFGQSYPGCGFLCVEFIKDYLKKVVPPEEVAAVIAEPIQGNSGYIIPPPGYFQLIKELCDEHGWLFIVDEVQTGLGRSGKMFAIEHWGVVPDIVCVAKALSCGIAPIGAIIAKAEVMDWEPGAHASTFGGNLVACAAAIEGLKILEEENLVKRAAELGEMALKRLRELEENSRIVGEVRGMGLMLAVEIVKDKRTKVHGVKERDMIVGEALNRGLIVFRGGNASIRIAPPLIISRRELDLGLDLFEESLREVEKKC</sequence>
<evidence type="ECO:0000256" key="3">
    <source>
        <dbReference type="ARBA" id="ARBA00012924"/>
    </source>
</evidence>
<dbReference type="NCBIfam" id="NF004426">
    <property type="entry name" value="PRK05769.1"/>
    <property type="match status" value="1"/>
</dbReference>
<dbReference type="GO" id="GO:0030170">
    <property type="term" value="F:pyridoxal phosphate binding"/>
    <property type="evidence" value="ECO:0007669"/>
    <property type="project" value="InterPro"/>
</dbReference>
<dbReference type="Gene3D" id="3.90.1150.10">
    <property type="entry name" value="Aspartate Aminotransferase, domain 1"/>
    <property type="match status" value="1"/>
</dbReference>
<dbReference type="AlphaFoldDB" id="A0A147K0Y7"/>
<comment type="similarity">
    <text evidence="2 9">Belongs to the class-III pyridoxal-phosphate-dependent aminotransferase family.</text>
</comment>
<evidence type="ECO:0000313" key="10">
    <source>
        <dbReference type="EMBL" id="KUO42499.1"/>
    </source>
</evidence>
<dbReference type="PIRSF" id="PIRSF000521">
    <property type="entry name" value="Transaminase_4ab_Lys_Orn"/>
    <property type="match status" value="1"/>
</dbReference>
<evidence type="ECO:0000313" key="11">
    <source>
        <dbReference type="Proteomes" id="UP000074294"/>
    </source>
</evidence>
<dbReference type="InterPro" id="IPR015424">
    <property type="entry name" value="PyrdxlP-dep_Trfase"/>
</dbReference>
<dbReference type="InterPro" id="IPR050103">
    <property type="entry name" value="Class-III_PLP-dep_AT"/>
</dbReference>
<dbReference type="InterPro" id="IPR049704">
    <property type="entry name" value="Aminotrans_3_PPA_site"/>
</dbReference>
<dbReference type="EC" id="2.6.1.13" evidence="3"/>
<organism evidence="10 11">
    <name type="scientific">Hadarchaeum yellowstonense</name>
    <dbReference type="NCBI Taxonomy" id="1776334"/>
    <lineage>
        <taxon>Archaea</taxon>
        <taxon>Methanobacteriati</taxon>
        <taxon>Candidatus Hadarchaeota</taxon>
        <taxon>Candidatus Hadarchaeia</taxon>
        <taxon>Candidatus Hadarchaeales</taxon>
        <taxon>Candidatus Hadarchaeaceae</taxon>
        <taxon>Candidatus Hadarchaeum</taxon>
    </lineage>
</organism>
<dbReference type="GO" id="GO:0004587">
    <property type="term" value="F:ornithine aminotransferase activity"/>
    <property type="evidence" value="ECO:0007669"/>
    <property type="project" value="UniProtKB-EC"/>
</dbReference>
<keyword evidence="6 9" id="KW-0663">Pyridoxal phosphate</keyword>
<dbReference type="InterPro" id="IPR015421">
    <property type="entry name" value="PyrdxlP-dep_Trfase_major"/>
</dbReference>
<dbReference type="PROSITE" id="PS00600">
    <property type="entry name" value="AA_TRANSFER_CLASS_3"/>
    <property type="match status" value="1"/>
</dbReference>
<evidence type="ECO:0000256" key="9">
    <source>
        <dbReference type="RuleBase" id="RU003560"/>
    </source>
</evidence>
<dbReference type="Gene3D" id="3.40.640.10">
    <property type="entry name" value="Type I PLP-dependent aspartate aminotransferase-like (Major domain)"/>
    <property type="match status" value="1"/>
</dbReference>
<dbReference type="InterPro" id="IPR005814">
    <property type="entry name" value="Aminotrans_3"/>
</dbReference>
<dbReference type="PANTHER" id="PTHR11986">
    <property type="entry name" value="AMINOTRANSFERASE CLASS III"/>
    <property type="match status" value="1"/>
</dbReference>
<dbReference type="InterPro" id="IPR015422">
    <property type="entry name" value="PyrdxlP-dep_Trfase_small"/>
</dbReference>
<evidence type="ECO:0000256" key="5">
    <source>
        <dbReference type="ARBA" id="ARBA00022679"/>
    </source>
</evidence>
<dbReference type="Pfam" id="PF00202">
    <property type="entry name" value="Aminotran_3"/>
    <property type="match status" value="1"/>
</dbReference>
<name>A0A147K0Y7_HADYE</name>
<protein>
    <recommendedName>
        <fullName evidence="8">Ornithine aminotransferase</fullName>
        <ecNumber evidence="3">2.6.1.13</ecNumber>
    </recommendedName>
</protein>
<keyword evidence="4 10" id="KW-0032">Aminotransferase</keyword>
<accession>A0A147K0Y7</accession>
<dbReference type="SUPFAM" id="SSF53383">
    <property type="entry name" value="PLP-dependent transferases"/>
    <property type="match status" value="1"/>
</dbReference>
<evidence type="ECO:0000256" key="8">
    <source>
        <dbReference type="ARBA" id="ARBA00073894"/>
    </source>
</evidence>
<comment type="caution">
    <text evidence="10">The sequence shown here is derived from an EMBL/GenBank/DDBJ whole genome shotgun (WGS) entry which is preliminary data.</text>
</comment>
<dbReference type="PANTHER" id="PTHR11986:SF58">
    <property type="entry name" value="LEUCINE_METHIONINE RACEMASE"/>
    <property type="match status" value="1"/>
</dbReference>
<dbReference type="STRING" id="1776334.APZ16_04195"/>
<evidence type="ECO:0000256" key="1">
    <source>
        <dbReference type="ARBA" id="ARBA00001933"/>
    </source>
</evidence>
<dbReference type="EMBL" id="LQMQ01000005">
    <property type="protein sequence ID" value="KUO42499.1"/>
    <property type="molecule type" value="Genomic_DNA"/>
</dbReference>
<keyword evidence="5 10" id="KW-0808">Transferase</keyword>
<dbReference type="FunFam" id="3.40.640.10:FF:000013">
    <property type="entry name" value="4-aminobutyrate aminotransferase"/>
    <property type="match status" value="1"/>
</dbReference>
<reference evidence="10 11" key="1">
    <citation type="journal article" date="2016" name="Nat. Microbiol.">
        <title>Genomic inference of the metabolism of cosmopolitan subsurface Archaea, Hadesarchaea.</title>
        <authorList>
            <person name="Baker B.J."/>
            <person name="Saw J.H."/>
            <person name="Lind A.E."/>
            <person name="Lazar C.S."/>
            <person name="Hinrichs K.-U."/>
            <person name="Teske A.P."/>
            <person name="Ettema T.J."/>
        </authorList>
    </citation>
    <scope>NUCLEOTIDE SEQUENCE [LARGE SCALE GENOMIC DNA]</scope>
</reference>
<proteinExistence type="inferred from homology"/>
<evidence type="ECO:0000256" key="6">
    <source>
        <dbReference type="ARBA" id="ARBA00022898"/>
    </source>
</evidence>
<evidence type="ECO:0000256" key="4">
    <source>
        <dbReference type="ARBA" id="ARBA00022576"/>
    </source>
</evidence>